<evidence type="ECO:0000256" key="1">
    <source>
        <dbReference type="SAM" id="MobiDB-lite"/>
    </source>
</evidence>
<protein>
    <submittedName>
        <fullName evidence="3">Lactoylglutathione lyase</fullName>
    </submittedName>
</protein>
<dbReference type="Proteomes" id="UP000185770">
    <property type="component" value="Unassembled WGS sequence"/>
</dbReference>
<dbReference type="InterPro" id="IPR004360">
    <property type="entry name" value="Glyas_Fos-R_dOase_dom"/>
</dbReference>
<dbReference type="InterPro" id="IPR050383">
    <property type="entry name" value="GlyoxalaseI/FosfomycinResist"/>
</dbReference>
<gene>
    <name evidence="3" type="ORF">BHU62_12335</name>
</gene>
<evidence type="ECO:0000313" key="3">
    <source>
        <dbReference type="EMBL" id="OKB66341.1"/>
    </source>
</evidence>
<dbReference type="RefSeq" id="WP_073532322.1">
    <property type="nucleotide sequence ID" value="NZ_MJAO01000011.1"/>
</dbReference>
<keyword evidence="3" id="KW-0456">Lyase</keyword>
<dbReference type="OrthoDB" id="9795618at2"/>
<dbReference type="GO" id="GO:0016829">
    <property type="term" value="F:lyase activity"/>
    <property type="evidence" value="ECO:0007669"/>
    <property type="project" value="UniProtKB-KW"/>
</dbReference>
<dbReference type="InterPro" id="IPR037523">
    <property type="entry name" value="VOC_core"/>
</dbReference>
<reference evidence="3 4" key="1">
    <citation type="submission" date="2016-09" db="EMBL/GenBank/DDBJ databases">
        <title>Serratia marcescens MSU-97 and epiphytic antimycotic-producing bacteria.</title>
        <authorList>
            <person name="Matilla M.A."/>
        </authorList>
    </citation>
    <scope>NUCLEOTIDE SEQUENCE [LARGE SCALE GENOMIC DNA]</scope>
    <source>
        <strain evidence="3 4">MSU-97</strain>
    </source>
</reference>
<dbReference type="Pfam" id="PF00903">
    <property type="entry name" value="Glyoxalase"/>
    <property type="match status" value="1"/>
</dbReference>
<organism evidence="3 4">
    <name type="scientific">Serratia marcescens</name>
    <dbReference type="NCBI Taxonomy" id="615"/>
    <lineage>
        <taxon>Bacteria</taxon>
        <taxon>Pseudomonadati</taxon>
        <taxon>Pseudomonadota</taxon>
        <taxon>Gammaproteobacteria</taxon>
        <taxon>Enterobacterales</taxon>
        <taxon>Yersiniaceae</taxon>
        <taxon>Serratia</taxon>
    </lineage>
</organism>
<feature type="region of interest" description="Disordered" evidence="1">
    <location>
        <begin position="108"/>
        <end position="136"/>
    </location>
</feature>
<comment type="caution">
    <text evidence="3">The sequence shown here is derived from an EMBL/GenBank/DDBJ whole genome shotgun (WGS) entry which is preliminary data.</text>
</comment>
<evidence type="ECO:0000313" key="4">
    <source>
        <dbReference type="Proteomes" id="UP000185770"/>
    </source>
</evidence>
<sequence length="136" mass="14937">MPPFSLKNIDHVVLRVCDPAKSLLFYTRTLGCEIARQRPDLGLVHLRAGSAMIDLVDVNGTLGKQGGEPPDPRRQNVDHVCLRIDPFNEEDLLAYLRSQGIDAARAETRYGAEGEGPSIYLSDPDGNRVELKGPAQ</sequence>
<dbReference type="Gene3D" id="3.10.180.10">
    <property type="entry name" value="2,3-Dihydroxybiphenyl 1,2-Dioxygenase, domain 1"/>
    <property type="match status" value="1"/>
</dbReference>
<dbReference type="PANTHER" id="PTHR21366">
    <property type="entry name" value="GLYOXALASE FAMILY PROTEIN"/>
    <property type="match status" value="1"/>
</dbReference>
<dbReference type="PANTHER" id="PTHR21366:SF14">
    <property type="entry name" value="GLYOXALASE DOMAIN-CONTAINING PROTEIN 5"/>
    <property type="match status" value="1"/>
</dbReference>
<evidence type="ECO:0000259" key="2">
    <source>
        <dbReference type="PROSITE" id="PS51819"/>
    </source>
</evidence>
<name>A0A1Q4NZM9_SERMA</name>
<accession>A0A1Q4NZM9</accession>
<dbReference type="EMBL" id="MJAO01000011">
    <property type="protein sequence ID" value="OKB66341.1"/>
    <property type="molecule type" value="Genomic_DNA"/>
</dbReference>
<proteinExistence type="predicted"/>
<dbReference type="AlphaFoldDB" id="A0A1Q4NZM9"/>
<dbReference type="InterPro" id="IPR029068">
    <property type="entry name" value="Glyas_Bleomycin-R_OHBP_Dase"/>
</dbReference>
<dbReference type="PROSITE" id="PS51819">
    <property type="entry name" value="VOC"/>
    <property type="match status" value="1"/>
</dbReference>
<feature type="domain" description="VOC" evidence="2">
    <location>
        <begin position="8"/>
        <end position="134"/>
    </location>
</feature>
<dbReference type="SUPFAM" id="SSF54593">
    <property type="entry name" value="Glyoxalase/Bleomycin resistance protein/Dihydroxybiphenyl dioxygenase"/>
    <property type="match status" value="1"/>
</dbReference>
<feature type="compositionally biased region" description="Basic and acidic residues" evidence="1">
    <location>
        <begin position="125"/>
        <end position="136"/>
    </location>
</feature>